<sequence length="133" mass="14612">MYTKYDVFTNEYFYPYAGLGIIFIKNTTAADITRTISFCRSTYWSSGYEGMGLFLARPNNTNANKASISALTWSNLYNNATANANLASTASITIPAGKTVAIFFIPQLTITLVFLAIMLNFCIGTSTASEMDF</sequence>
<comment type="caution">
    <text evidence="2">The sequence shown here is derived from an EMBL/GenBank/DDBJ whole genome shotgun (WGS) entry which is preliminary data.</text>
</comment>
<dbReference type="AlphaFoldDB" id="A0A0F3RRR7"/>
<name>A0A0F3RRR7_ORITS</name>
<reference evidence="2 3" key="1">
    <citation type="submission" date="2015-01" db="EMBL/GenBank/DDBJ databases">
        <title>Genome Sequencing of Rickettsiales.</title>
        <authorList>
            <person name="Daugherty S.C."/>
            <person name="Su Q."/>
            <person name="Abolude K."/>
            <person name="Beier-Sexton M."/>
            <person name="Carlyon J.A."/>
            <person name="Carter R."/>
            <person name="Day N.P."/>
            <person name="Dumler S.J."/>
            <person name="Dyachenko V."/>
            <person name="Godinez A."/>
            <person name="Kurtti T.J."/>
            <person name="Lichay M."/>
            <person name="Mullins K.E."/>
            <person name="Ott S."/>
            <person name="Pappas-Brown V."/>
            <person name="Paris D.H."/>
            <person name="Patel P."/>
            <person name="Richards A.L."/>
            <person name="Sadzewicz L."/>
            <person name="Sears K."/>
            <person name="Seidman D."/>
            <person name="Sengamalay N."/>
            <person name="Stenos J."/>
            <person name="Tallon L.J."/>
            <person name="Vincent G."/>
            <person name="Fraser C.M."/>
            <person name="Munderloh U."/>
            <person name="Dunning-Hotopp J.C."/>
        </authorList>
    </citation>
    <scope>NUCLEOTIDE SEQUENCE [LARGE SCALE GENOMIC DNA]</scope>
    <source>
        <strain evidence="2 3">UT144</strain>
    </source>
</reference>
<proteinExistence type="predicted"/>
<keyword evidence="1" id="KW-1133">Transmembrane helix</keyword>
<accession>A0A0F3RRR7</accession>
<keyword evidence="1" id="KW-0812">Transmembrane</keyword>
<evidence type="ECO:0000313" key="3">
    <source>
        <dbReference type="Proteomes" id="UP000033580"/>
    </source>
</evidence>
<keyword evidence="1" id="KW-0472">Membrane</keyword>
<feature type="transmembrane region" description="Helical" evidence="1">
    <location>
        <begin position="100"/>
        <end position="123"/>
    </location>
</feature>
<evidence type="ECO:0000256" key="1">
    <source>
        <dbReference type="SAM" id="Phobius"/>
    </source>
</evidence>
<dbReference type="Proteomes" id="UP000033580">
    <property type="component" value="Unassembled WGS sequence"/>
</dbReference>
<organism evidence="2 3">
    <name type="scientific">Orientia tsutsugamushi str. UT144</name>
    <dbReference type="NCBI Taxonomy" id="1441384"/>
    <lineage>
        <taxon>Bacteria</taxon>
        <taxon>Pseudomonadati</taxon>
        <taxon>Pseudomonadota</taxon>
        <taxon>Alphaproteobacteria</taxon>
        <taxon>Rickettsiales</taxon>
        <taxon>Rickettsiaceae</taxon>
        <taxon>Rickettsieae</taxon>
        <taxon>Orientia</taxon>
    </lineage>
</organism>
<dbReference type="PATRIC" id="fig|1441384.3.peg.1657"/>
<gene>
    <name evidence="2" type="ORF">OTUT144_0135</name>
</gene>
<evidence type="ECO:0000313" key="2">
    <source>
        <dbReference type="EMBL" id="KJW07824.1"/>
    </source>
</evidence>
<dbReference type="EMBL" id="LAOR01000004">
    <property type="protein sequence ID" value="KJW07824.1"/>
    <property type="molecule type" value="Genomic_DNA"/>
</dbReference>
<protein>
    <submittedName>
        <fullName evidence="2">Uncharacterized protein</fullName>
    </submittedName>
</protein>